<keyword evidence="1" id="KW-0677">Repeat</keyword>
<name>A0AAV3XZG9_9GAST</name>
<reference evidence="4 5" key="1">
    <citation type="journal article" date="2021" name="Elife">
        <title>Chloroplast acquisition without the gene transfer in kleptoplastic sea slugs, Plakobranchus ocellatus.</title>
        <authorList>
            <person name="Maeda T."/>
            <person name="Takahashi S."/>
            <person name="Yoshida T."/>
            <person name="Shimamura S."/>
            <person name="Takaki Y."/>
            <person name="Nagai Y."/>
            <person name="Toyoda A."/>
            <person name="Suzuki Y."/>
            <person name="Arimoto A."/>
            <person name="Ishii H."/>
            <person name="Satoh N."/>
            <person name="Nishiyama T."/>
            <person name="Hasebe M."/>
            <person name="Maruyama T."/>
            <person name="Minagawa J."/>
            <person name="Obokata J."/>
            <person name="Shigenobu S."/>
        </authorList>
    </citation>
    <scope>NUCLEOTIDE SEQUENCE [LARGE SCALE GENOMIC DNA]</scope>
</reference>
<evidence type="ECO:0000256" key="1">
    <source>
        <dbReference type="ARBA" id="ARBA00022737"/>
    </source>
</evidence>
<dbReference type="AlphaFoldDB" id="A0AAV3XZG9"/>
<dbReference type="SUPFAM" id="SSF48452">
    <property type="entry name" value="TPR-like"/>
    <property type="match status" value="2"/>
</dbReference>
<gene>
    <name evidence="4" type="ORF">PoB_000239200</name>
</gene>
<keyword evidence="2" id="KW-0802">TPR repeat</keyword>
<dbReference type="PANTHER" id="PTHR10271:SF0">
    <property type="entry name" value="INTERFERON-INDUCED PROTEIN WITH TETRATRICOPEPTIDE REPEATS 5"/>
    <property type="match status" value="1"/>
</dbReference>
<dbReference type="Gene3D" id="1.25.40.10">
    <property type="entry name" value="Tetratricopeptide repeat domain"/>
    <property type="match status" value="2"/>
</dbReference>
<comment type="caution">
    <text evidence="4">The sequence shown here is derived from an EMBL/GenBank/DDBJ whole genome shotgun (WGS) entry which is preliminary data.</text>
</comment>
<sequence length="753" mass="85943">MAELKEKIKAIESVFTLVVPEGIADDRLREMQPKLESEIKDLQEAETKHEHDDEELCQALDLLTWVEFKIGSLNEAFERNKEAMTVAQSSWGSLFSRGNRIHLLWRKGDLTQVKIELNELDRIKNGIDSRDMITAVKARQAYCYFRFGDSKSLKKAIALYEEVLDTTPEMHLWRLQAGQVCRRLGNPDMQGENNIDLKSKGERHEKADEFLHHVTKHSKNPRLQAFAFSDLATAAYIHKDAEGNLEYFCSEALRLCGNHPYVLLYCGKSLKFIDTERAVELVTKATTILPTTHTFSILGNCLNYFAHKQQKNRPIAKRLAEKAEENYRKAISLSSQNIPARFSLGLLLCKWGKVEKALKEYLHIIKSFRSDDFAHTLMKTYIQASICLLKLQMKEDAEEMLIKAVSIAFKFLSRGKKEFYLTLKESFSLNYDMRETYDSPEALLFGRVYRLTNDPEISEIDMSEDAAVTISTIEKYLDLGCFEEALALMNWSIAVRSHRVDDRLSNKVALSAARNRLMHYGGDATFVFKSMFDSYILECHGLGTSDEERVPSLETSPETDITGSCDKLDVLIVYDEPRGGVEDWSYLGAICNKLQRLMKKVFGLKVSSNLHRYCADEPEVSSQVDEMSKAELIIVVFGLEKLSGYFESLLEFLPKVLEKSEENLYPPRVLLAVTEDGVTLPPSFRQFQKTQIADVLGSLDEFEEWHQEQQADAPHGASNNERINACVENMMSFFCSLLSITWPLATEETPEEK</sequence>
<dbReference type="PANTHER" id="PTHR10271">
    <property type="entry name" value="INTERFERON-INDUCED PROTEIN WITH TETRATRICOPEPTIDE REPEATS"/>
    <property type="match status" value="1"/>
</dbReference>
<keyword evidence="5" id="KW-1185">Reference proteome</keyword>
<dbReference type="Proteomes" id="UP000735302">
    <property type="component" value="Unassembled WGS sequence"/>
</dbReference>
<evidence type="ECO:0000313" key="5">
    <source>
        <dbReference type="Proteomes" id="UP000735302"/>
    </source>
</evidence>
<dbReference type="InterPro" id="IPR011990">
    <property type="entry name" value="TPR-like_helical_dom_sf"/>
</dbReference>
<evidence type="ECO:0000313" key="4">
    <source>
        <dbReference type="EMBL" id="GFN75886.1"/>
    </source>
</evidence>
<comment type="similarity">
    <text evidence="3">Belongs to the IFIT family.</text>
</comment>
<accession>A0AAV3XZG9</accession>
<evidence type="ECO:0000256" key="3">
    <source>
        <dbReference type="ARBA" id="ARBA00038336"/>
    </source>
</evidence>
<organism evidence="4 5">
    <name type="scientific">Plakobranchus ocellatus</name>
    <dbReference type="NCBI Taxonomy" id="259542"/>
    <lineage>
        <taxon>Eukaryota</taxon>
        <taxon>Metazoa</taxon>
        <taxon>Spiralia</taxon>
        <taxon>Lophotrochozoa</taxon>
        <taxon>Mollusca</taxon>
        <taxon>Gastropoda</taxon>
        <taxon>Heterobranchia</taxon>
        <taxon>Euthyneura</taxon>
        <taxon>Panpulmonata</taxon>
        <taxon>Sacoglossa</taxon>
        <taxon>Placobranchoidea</taxon>
        <taxon>Plakobranchidae</taxon>
        <taxon>Plakobranchus</taxon>
    </lineage>
</organism>
<proteinExistence type="inferred from homology"/>
<protein>
    <submittedName>
        <fullName evidence="4">Type iv pilus biogenesis/stability protein pilw</fullName>
    </submittedName>
</protein>
<dbReference type="EMBL" id="BLXT01000300">
    <property type="protein sequence ID" value="GFN75886.1"/>
    <property type="molecule type" value="Genomic_DNA"/>
</dbReference>
<dbReference type="GO" id="GO:0005829">
    <property type="term" value="C:cytosol"/>
    <property type="evidence" value="ECO:0007669"/>
    <property type="project" value="TreeGrafter"/>
</dbReference>
<dbReference type="GO" id="GO:0051607">
    <property type="term" value="P:defense response to virus"/>
    <property type="evidence" value="ECO:0007669"/>
    <property type="project" value="TreeGrafter"/>
</dbReference>
<evidence type="ECO:0000256" key="2">
    <source>
        <dbReference type="ARBA" id="ARBA00022803"/>
    </source>
</evidence>